<name>A0A158REK9_HYDTA</name>
<feature type="compositionally biased region" description="Polar residues" evidence="1">
    <location>
        <begin position="629"/>
        <end position="641"/>
    </location>
</feature>
<dbReference type="InterPro" id="IPR000159">
    <property type="entry name" value="RA_dom"/>
</dbReference>
<dbReference type="PANTHER" id="PTHR22738">
    <property type="entry name" value="RASSF"/>
    <property type="match status" value="1"/>
</dbReference>
<dbReference type="Pfam" id="PF00788">
    <property type="entry name" value="RA"/>
    <property type="match status" value="1"/>
</dbReference>
<feature type="region of interest" description="Disordered" evidence="1">
    <location>
        <begin position="271"/>
        <end position="338"/>
    </location>
</feature>
<dbReference type="WBParaSite" id="TTAC_0000751601-mRNA-1">
    <property type="protein sequence ID" value="TTAC_0000751601-mRNA-1"/>
    <property type="gene ID" value="TTAC_0000751601"/>
</dbReference>
<dbReference type="SUPFAM" id="SSF54236">
    <property type="entry name" value="Ubiquitin-like"/>
    <property type="match status" value="1"/>
</dbReference>
<dbReference type="GO" id="GO:0007165">
    <property type="term" value="P:signal transduction"/>
    <property type="evidence" value="ECO:0007669"/>
    <property type="project" value="InterPro"/>
</dbReference>
<feature type="compositionally biased region" description="Polar residues" evidence="1">
    <location>
        <begin position="274"/>
        <end position="300"/>
    </location>
</feature>
<reference evidence="4 5" key="2">
    <citation type="submission" date="2018-11" db="EMBL/GenBank/DDBJ databases">
        <authorList>
            <consortium name="Pathogen Informatics"/>
        </authorList>
    </citation>
    <scope>NUCLEOTIDE SEQUENCE [LARGE SCALE GENOMIC DNA]</scope>
</reference>
<evidence type="ECO:0000259" key="2">
    <source>
        <dbReference type="PROSITE" id="PS50200"/>
    </source>
</evidence>
<feature type="region of interest" description="Disordered" evidence="1">
    <location>
        <begin position="481"/>
        <end position="511"/>
    </location>
</feature>
<evidence type="ECO:0000313" key="4">
    <source>
        <dbReference type="EMBL" id="VDM31893.1"/>
    </source>
</evidence>
<feature type="compositionally biased region" description="Low complexity" evidence="1">
    <location>
        <begin position="410"/>
        <end position="436"/>
    </location>
</feature>
<gene>
    <name evidence="4" type="ORF">TTAC_LOCUS7501</name>
</gene>
<evidence type="ECO:0000313" key="5">
    <source>
        <dbReference type="Proteomes" id="UP000274429"/>
    </source>
</evidence>
<dbReference type="OrthoDB" id="6243270at2759"/>
<organism evidence="6">
    <name type="scientific">Hydatigena taeniaeformis</name>
    <name type="common">Feline tapeworm</name>
    <name type="synonym">Taenia taeniaeformis</name>
    <dbReference type="NCBI Taxonomy" id="6205"/>
    <lineage>
        <taxon>Eukaryota</taxon>
        <taxon>Metazoa</taxon>
        <taxon>Spiralia</taxon>
        <taxon>Lophotrochozoa</taxon>
        <taxon>Platyhelminthes</taxon>
        <taxon>Cestoda</taxon>
        <taxon>Eucestoda</taxon>
        <taxon>Cyclophyllidea</taxon>
        <taxon>Taeniidae</taxon>
        <taxon>Hydatigera</taxon>
    </lineage>
</organism>
<dbReference type="PROSITE" id="PS50951">
    <property type="entry name" value="SARAH"/>
    <property type="match status" value="1"/>
</dbReference>
<feature type="domain" description="Ras-associating" evidence="2">
    <location>
        <begin position="843"/>
        <end position="917"/>
    </location>
</feature>
<feature type="compositionally biased region" description="Pro residues" evidence="1">
    <location>
        <begin position="582"/>
        <end position="596"/>
    </location>
</feature>
<dbReference type="CDD" id="cd21885">
    <property type="entry name" value="SARAH_RASSF1-like"/>
    <property type="match status" value="1"/>
</dbReference>
<dbReference type="InterPro" id="IPR011524">
    <property type="entry name" value="SARAH_dom"/>
</dbReference>
<feature type="region of interest" description="Disordered" evidence="1">
    <location>
        <begin position="402"/>
        <end position="443"/>
    </location>
</feature>
<proteinExistence type="predicted"/>
<feature type="compositionally biased region" description="Polar residues" evidence="1">
    <location>
        <begin position="315"/>
        <end position="324"/>
    </location>
</feature>
<sequence length="1021" mass="110623">MLLVRLDNPDSRPPPPINSRFVLSPRQLIARAEVRITLRGRSESPPIRRMDHSGSSAIVHYEGNNGTALITLRRHSVATASQYAPITENQLGDAREVIGLPARDSVALATCAHDLEVAATKQLPPLHPRSALLRTAPGTSKVSQRQPQKNRPSSGNFSSTLLINTPGHACVTRSKSFKTLRRCESPEPYRSSSPSSRPLLARHASFETALPIYSEESDIYVHIPDTKPSEDPLPRLRSVASIDNFVTSNPNARLPPAHPAAAQRNGVAGMLATNKGSNSPVKYPSTQSARLHDSTSSPSLERSAVNIAMTGGGPESTSSSNQGSHFLPKESIPTKRLATRPVVGRHYSRIQLPCTKASSRSNTRVMTDSLKLYEEQIFSHQISSGQRPLSWCIDLGTMDKSMTHTPDDNSSGSPSVTNSSSTMSSACSSSSSSNASHAVGPPRIGHLNRLTCVRHGALTDQSGQSSNSKNRNLSPIIHAVRPASPQCPPLRLQSPPVPPGAANRVASRGSQAGIRQNANALFSTTSATPEASTPNAEEQNKSLLTTASAITSTSISSGTSTSFTSSLSTVRPGQCSSSPSQIPSPPPPPSSPPPPLSGEDGSTTLATVRPDGSFPTPSLSMLPPPAPWNNRNSFSSTSSHKNGGTGSAFRQLFVCPYCRALPTLCRCSASLNTVNGTSSPSFESDSEDEEESTYAFSTLDSDFIAWMRLSVKNVNSSHPSYALRRAESLAALTQQEVCNIARIFNTNPLGLRMNLVEGTNKLVGTIRVYINLIKPVKMSLRQTIRHMPRQDADAAVPDRLISFFLPRGGSRLLQLSGSVVISPSALCLFHIALQTLFVSVIFSSTSAQEVIQCLLDRFHIQESASKFALYEHTLEAQTILSRKLPPSERPLSMLMHWVRSALSVGEDFALAVRRKRVVLQENENWEVNWSDFTPAELMNFLRILEKEEAEYRNAIYFQYGLVRQQIEQRMAQLSAQDRLLAARHSVATCSPLEHLLLLPPPDQQAPSCTAPIMSQPHHASL</sequence>
<feature type="domain" description="SARAH" evidence="3">
    <location>
        <begin position="926"/>
        <end position="973"/>
    </location>
</feature>
<feature type="compositionally biased region" description="Polar residues" evidence="1">
    <location>
        <begin position="137"/>
        <end position="161"/>
    </location>
</feature>
<evidence type="ECO:0000259" key="3">
    <source>
        <dbReference type="PROSITE" id="PS50951"/>
    </source>
</evidence>
<keyword evidence="5" id="KW-1185">Reference proteome</keyword>
<dbReference type="Proteomes" id="UP000274429">
    <property type="component" value="Unassembled WGS sequence"/>
</dbReference>
<dbReference type="AlphaFoldDB" id="A0A158REK9"/>
<accession>A0A158REK9</accession>
<evidence type="ECO:0000313" key="6">
    <source>
        <dbReference type="WBParaSite" id="TTAC_0000751601-mRNA-1"/>
    </source>
</evidence>
<dbReference type="Gene3D" id="3.10.20.90">
    <property type="entry name" value="Phosphatidylinositol 3-kinase Catalytic Subunit, Chain A, domain 1"/>
    <property type="match status" value="2"/>
</dbReference>
<dbReference type="Gene3D" id="1.20.5.110">
    <property type="match status" value="1"/>
</dbReference>
<dbReference type="STRING" id="6205.A0A158REK9"/>
<dbReference type="InterPro" id="IPR033614">
    <property type="entry name" value="RASSF1-6"/>
</dbReference>
<feature type="region of interest" description="Disordered" evidence="1">
    <location>
        <begin position="122"/>
        <end position="161"/>
    </location>
</feature>
<dbReference type="SMART" id="SM00314">
    <property type="entry name" value="RA"/>
    <property type="match status" value="1"/>
</dbReference>
<dbReference type="PANTHER" id="PTHR22738:SF10">
    <property type="entry name" value="RAS ASSOCIATION DOMAIN-CONTAINING PROTEIN 1 HOMOLOG"/>
    <property type="match status" value="1"/>
</dbReference>
<protein>
    <submittedName>
        <fullName evidence="6">Non-specific serine/threonine protein kinase</fullName>
    </submittedName>
</protein>
<dbReference type="PROSITE" id="PS50200">
    <property type="entry name" value="RA"/>
    <property type="match status" value="1"/>
</dbReference>
<evidence type="ECO:0000256" key="1">
    <source>
        <dbReference type="SAM" id="MobiDB-lite"/>
    </source>
</evidence>
<feature type="compositionally biased region" description="Low complexity" evidence="1">
    <location>
        <begin position="553"/>
        <end position="569"/>
    </location>
</feature>
<dbReference type="InterPro" id="IPR029071">
    <property type="entry name" value="Ubiquitin-like_domsf"/>
</dbReference>
<dbReference type="EMBL" id="UYWX01020378">
    <property type="protein sequence ID" value="VDM31893.1"/>
    <property type="molecule type" value="Genomic_DNA"/>
</dbReference>
<feature type="region of interest" description="Disordered" evidence="1">
    <location>
        <begin position="553"/>
        <end position="641"/>
    </location>
</feature>
<reference evidence="6" key="1">
    <citation type="submission" date="2016-04" db="UniProtKB">
        <authorList>
            <consortium name="WormBaseParasite"/>
        </authorList>
    </citation>
    <scope>IDENTIFICATION</scope>
</reference>
<dbReference type="Pfam" id="PF16517">
    <property type="entry name" value="Nore1-SARAH"/>
    <property type="match status" value="1"/>
</dbReference>